<dbReference type="EMBL" id="CP048877">
    <property type="protein sequence ID" value="QIJ72908.1"/>
    <property type="molecule type" value="Genomic_DNA"/>
</dbReference>
<dbReference type="Pfam" id="PF13442">
    <property type="entry name" value="Cytochrome_CBB3"/>
    <property type="match status" value="1"/>
</dbReference>
<keyword evidence="3 4" id="KW-0408">Iron</keyword>
<keyword evidence="1 4" id="KW-0349">Heme</keyword>
<gene>
    <name evidence="6" type="ORF">G4V39_10185</name>
</gene>
<dbReference type="PROSITE" id="PS51007">
    <property type="entry name" value="CYTC"/>
    <property type="match status" value="1"/>
</dbReference>
<feature type="domain" description="Cytochrome c" evidence="5">
    <location>
        <begin position="9"/>
        <end position="78"/>
    </location>
</feature>
<dbReference type="GO" id="GO:0009055">
    <property type="term" value="F:electron transfer activity"/>
    <property type="evidence" value="ECO:0007669"/>
    <property type="project" value="InterPro"/>
</dbReference>
<evidence type="ECO:0000313" key="7">
    <source>
        <dbReference type="Proteomes" id="UP000502179"/>
    </source>
</evidence>
<dbReference type="SUPFAM" id="SSF46626">
    <property type="entry name" value="Cytochrome c"/>
    <property type="match status" value="1"/>
</dbReference>
<dbReference type="InterPro" id="IPR036909">
    <property type="entry name" value="Cyt_c-like_dom_sf"/>
</dbReference>
<dbReference type="GO" id="GO:0020037">
    <property type="term" value="F:heme binding"/>
    <property type="evidence" value="ECO:0007669"/>
    <property type="project" value="InterPro"/>
</dbReference>
<sequence length="91" mass="10026">MSCLWSFSPSFAGGQELFLSKCGSCHRKGGQAPPVNPADKAALVWKKYFRRQRHPVDLSSKIAPQELQEIVSYLESHAADSDQPEAAVIPK</sequence>
<evidence type="ECO:0000256" key="1">
    <source>
        <dbReference type="ARBA" id="ARBA00022617"/>
    </source>
</evidence>
<dbReference type="AlphaFoldDB" id="A0A6G7PZN7"/>
<protein>
    <submittedName>
        <fullName evidence="6">Cytochrome c</fullName>
    </submittedName>
</protein>
<evidence type="ECO:0000313" key="6">
    <source>
        <dbReference type="EMBL" id="QIJ72908.1"/>
    </source>
</evidence>
<organism evidence="6 7">
    <name type="scientific">Thermosulfuriphilus ammonigenes</name>
    <dbReference type="NCBI Taxonomy" id="1936021"/>
    <lineage>
        <taxon>Bacteria</taxon>
        <taxon>Pseudomonadati</taxon>
        <taxon>Thermodesulfobacteriota</taxon>
        <taxon>Thermodesulfobacteria</taxon>
        <taxon>Thermodesulfobacteriales</taxon>
        <taxon>Thermodesulfobacteriaceae</taxon>
        <taxon>Thermosulfuriphilus</taxon>
    </lineage>
</organism>
<dbReference type="InterPro" id="IPR009056">
    <property type="entry name" value="Cyt_c-like_dom"/>
</dbReference>
<dbReference type="GO" id="GO:0046872">
    <property type="term" value="F:metal ion binding"/>
    <property type="evidence" value="ECO:0007669"/>
    <property type="project" value="UniProtKB-KW"/>
</dbReference>
<evidence type="ECO:0000259" key="5">
    <source>
        <dbReference type="PROSITE" id="PS51007"/>
    </source>
</evidence>
<evidence type="ECO:0000256" key="2">
    <source>
        <dbReference type="ARBA" id="ARBA00022723"/>
    </source>
</evidence>
<dbReference type="Gene3D" id="1.10.760.10">
    <property type="entry name" value="Cytochrome c-like domain"/>
    <property type="match status" value="1"/>
</dbReference>
<evidence type="ECO:0000256" key="3">
    <source>
        <dbReference type="ARBA" id="ARBA00023004"/>
    </source>
</evidence>
<proteinExistence type="predicted"/>
<accession>A0A6G7PZN7</accession>
<reference evidence="6 7" key="1">
    <citation type="submission" date="2020-02" db="EMBL/GenBank/DDBJ databases">
        <title>Genome analysis of Thermosulfuriphilus ammonigenes ST65T, an anaerobic thermophilic chemolithoautotrophic bacterium isolated from a deep-sea hydrothermal vent.</title>
        <authorList>
            <person name="Slobodkina G."/>
            <person name="Allioux M."/>
            <person name="Merkel A."/>
            <person name="Alain K."/>
            <person name="Jebbar M."/>
            <person name="Slobodkin A."/>
        </authorList>
    </citation>
    <scope>NUCLEOTIDE SEQUENCE [LARGE SCALE GENOMIC DNA]</scope>
    <source>
        <strain evidence="6 7">ST65</strain>
    </source>
</reference>
<keyword evidence="2 4" id="KW-0479">Metal-binding</keyword>
<name>A0A6G7PZN7_9BACT</name>
<keyword evidence="7" id="KW-1185">Reference proteome</keyword>
<dbReference type="KEGG" id="tav:G4V39_10185"/>
<dbReference type="Proteomes" id="UP000502179">
    <property type="component" value="Chromosome"/>
</dbReference>
<evidence type="ECO:0000256" key="4">
    <source>
        <dbReference type="PROSITE-ProRule" id="PRU00433"/>
    </source>
</evidence>